<keyword evidence="1" id="KW-0521">NADP</keyword>
<evidence type="ECO:0000313" key="5">
    <source>
        <dbReference type="EMBL" id="QDU91663.1"/>
    </source>
</evidence>
<dbReference type="Pfam" id="PF09176">
    <property type="entry name" value="Mpt_N"/>
    <property type="match status" value="1"/>
</dbReference>
<dbReference type="KEGG" id="pnd:Pla175_50930"/>
<dbReference type="Gene3D" id="3.40.50.10280">
    <property type="entry name" value="Methylene-tetrahydromethanopterin dehydrogenase, N-terminal domain"/>
    <property type="match status" value="1"/>
</dbReference>
<dbReference type="InterPro" id="IPR046346">
    <property type="entry name" value="Aminoacid_DH-like_N_sf"/>
</dbReference>
<gene>
    <name evidence="5" type="primary">mtdA</name>
    <name evidence="5" type="ORF">Pla175_50930</name>
</gene>
<evidence type="ECO:0000313" key="6">
    <source>
        <dbReference type="Proteomes" id="UP000317429"/>
    </source>
</evidence>
<dbReference type="Pfam" id="PF01488">
    <property type="entry name" value="Shikimate_DH"/>
    <property type="match status" value="1"/>
</dbReference>
<reference evidence="5 6" key="1">
    <citation type="submission" date="2019-02" db="EMBL/GenBank/DDBJ databases">
        <title>Deep-cultivation of Planctomycetes and their phenomic and genomic characterization uncovers novel biology.</title>
        <authorList>
            <person name="Wiegand S."/>
            <person name="Jogler M."/>
            <person name="Boedeker C."/>
            <person name="Pinto D."/>
            <person name="Vollmers J."/>
            <person name="Rivas-Marin E."/>
            <person name="Kohn T."/>
            <person name="Peeters S.H."/>
            <person name="Heuer A."/>
            <person name="Rast P."/>
            <person name="Oberbeckmann S."/>
            <person name="Bunk B."/>
            <person name="Jeske O."/>
            <person name="Meyerdierks A."/>
            <person name="Storesund J.E."/>
            <person name="Kallscheuer N."/>
            <person name="Luecker S."/>
            <person name="Lage O.M."/>
            <person name="Pohl T."/>
            <person name="Merkel B.J."/>
            <person name="Hornburger P."/>
            <person name="Mueller R.-W."/>
            <person name="Bruemmer F."/>
            <person name="Labrenz M."/>
            <person name="Spormann A.M."/>
            <person name="Op den Camp H."/>
            <person name="Overmann J."/>
            <person name="Amann R."/>
            <person name="Jetten M.S.M."/>
            <person name="Mascher T."/>
            <person name="Medema M.H."/>
            <person name="Devos D.P."/>
            <person name="Kaster A.-K."/>
            <person name="Ovreas L."/>
            <person name="Rohde M."/>
            <person name="Galperin M.Y."/>
            <person name="Jogler C."/>
        </authorList>
    </citation>
    <scope>NUCLEOTIDE SEQUENCE [LARGE SCALE GENOMIC DNA]</scope>
    <source>
        <strain evidence="5 6">Pla175</strain>
    </source>
</reference>
<dbReference type="InterPro" id="IPR015259">
    <property type="entry name" value="Methyl-teptahyd_DH_N"/>
</dbReference>
<dbReference type="OrthoDB" id="6180at2"/>
<evidence type="ECO:0000256" key="2">
    <source>
        <dbReference type="ARBA" id="ARBA00023002"/>
    </source>
</evidence>
<dbReference type="SUPFAM" id="SSF51735">
    <property type="entry name" value="NAD(P)-binding Rossmann-fold domains"/>
    <property type="match status" value="1"/>
</dbReference>
<dbReference type="Proteomes" id="UP000317429">
    <property type="component" value="Chromosome"/>
</dbReference>
<proteinExistence type="predicted"/>
<organism evidence="5 6">
    <name type="scientific">Pirellulimonas nuda</name>
    <dbReference type="NCBI Taxonomy" id="2528009"/>
    <lineage>
        <taxon>Bacteria</taxon>
        <taxon>Pseudomonadati</taxon>
        <taxon>Planctomycetota</taxon>
        <taxon>Planctomycetia</taxon>
        <taxon>Pirellulales</taxon>
        <taxon>Lacipirellulaceae</taxon>
        <taxon>Pirellulimonas</taxon>
    </lineage>
</organism>
<keyword evidence="2" id="KW-0560">Oxidoreductase</keyword>
<evidence type="ECO:0000259" key="4">
    <source>
        <dbReference type="Pfam" id="PF09176"/>
    </source>
</evidence>
<dbReference type="SUPFAM" id="SSF53223">
    <property type="entry name" value="Aminoacid dehydrogenase-like, N-terminal domain"/>
    <property type="match status" value="1"/>
</dbReference>
<name>A0A518DJL1_9BACT</name>
<dbReference type="InterPro" id="IPR006151">
    <property type="entry name" value="Shikm_DH/Glu-tRNA_Rdtase"/>
</dbReference>
<evidence type="ECO:0000259" key="3">
    <source>
        <dbReference type="Pfam" id="PF01488"/>
    </source>
</evidence>
<protein>
    <submittedName>
        <fullName evidence="5">Bifunctional protein MdtA</fullName>
    </submittedName>
</protein>
<dbReference type="AlphaFoldDB" id="A0A518DJL1"/>
<sequence>MKRILLCLDTDPQPSVFDAVVAVDAGADLLLRHGAVGPDAVEALVHGAIFTRAPADLKYTAIAIGGSDVAAGERVLRAVTAAFFGPMRVSVLLDSNGSNTTAAAAVLAAGRHAQLGPQATAVVVGAGPVGQRCVELLTDAGCPVRLVMRNQQRADQAAAAMGRQGVTPLASIADALDGAQVLIAAGPPGVELVTPDARLASDALRVAIDLNAVPPLGIAGVEMADKAVDRGGCACYGAIGVGGLKMKIHRAAIARLFESNDQVLGAAEVFALARELFS</sequence>
<accession>A0A518DJL1</accession>
<feature type="domain" description="Methylene-tetrahydromethanopterin dehydrogenase N-terminal" evidence="4">
    <location>
        <begin position="16"/>
        <end position="96"/>
    </location>
</feature>
<feature type="domain" description="Quinate/shikimate 5-dehydrogenase/glutamyl-tRNA reductase" evidence="3">
    <location>
        <begin position="118"/>
        <end position="185"/>
    </location>
</feature>
<dbReference type="InterPro" id="IPR037089">
    <property type="entry name" value="Methyl-teptahyd_DH_N_sf"/>
</dbReference>
<dbReference type="Gene3D" id="3.40.50.720">
    <property type="entry name" value="NAD(P)-binding Rossmann-like Domain"/>
    <property type="match status" value="1"/>
</dbReference>
<dbReference type="GO" id="GO:0016491">
    <property type="term" value="F:oxidoreductase activity"/>
    <property type="evidence" value="ECO:0007669"/>
    <property type="project" value="UniProtKB-KW"/>
</dbReference>
<dbReference type="InterPro" id="IPR036291">
    <property type="entry name" value="NAD(P)-bd_dom_sf"/>
</dbReference>
<evidence type="ECO:0000256" key="1">
    <source>
        <dbReference type="ARBA" id="ARBA00022857"/>
    </source>
</evidence>
<keyword evidence="6" id="KW-1185">Reference proteome</keyword>
<dbReference type="RefSeq" id="WP_145291824.1">
    <property type="nucleotide sequence ID" value="NZ_CP036291.1"/>
</dbReference>
<dbReference type="EMBL" id="CP036291">
    <property type="protein sequence ID" value="QDU91663.1"/>
    <property type="molecule type" value="Genomic_DNA"/>
</dbReference>